<organism evidence="1">
    <name type="scientific">candidate division CPR1 bacterium ADurb.Bin160</name>
    <dbReference type="NCBI Taxonomy" id="1852826"/>
    <lineage>
        <taxon>Bacteria</taxon>
        <taxon>candidate division CPR1</taxon>
    </lineage>
</organism>
<sequence length="54" mass="6603">MRFILFYIQNIELIQICINIFNDFEKLPEQKKLYSLKNTFALLESERNILYDNT</sequence>
<gene>
    <name evidence="1" type="ORF">BWY04_00328</name>
</gene>
<dbReference type="EMBL" id="MWDB01000004">
    <property type="protein sequence ID" value="OQB42264.1"/>
    <property type="molecule type" value="Genomic_DNA"/>
</dbReference>
<evidence type="ECO:0000313" key="1">
    <source>
        <dbReference type="EMBL" id="OQB42264.1"/>
    </source>
</evidence>
<dbReference type="AlphaFoldDB" id="A0A1V5ZR28"/>
<protein>
    <submittedName>
        <fullName evidence="1">Uncharacterized protein</fullName>
    </submittedName>
</protein>
<reference evidence="1" key="1">
    <citation type="submission" date="2017-02" db="EMBL/GenBank/DDBJ databases">
        <title>Delving into the versatile metabolic prowess of the omnipresent phylum Bacteroidetes.</title>
        <authorList>
            <person name="Nobu M.K."/>
            <person name="Mei R."/>
            <person name="Narihiro T."/>
            <person name="Kuroda K."/>
            <person name="Liu W.-T."/>
        </authorList>
    </citation>
    <scope>NUCLEOTIDE SEQUENCE</scope>
    <source>
        <strain evidence="1">ADurb.Bin160</strain>
    </source>
</reference>
<proteinExistence type="predicted"/>
<name>A0A1V5ZR28_9BACT</name>
<accession>A0A1V5ZR28</accession>
<comment type="caution">
    <text evidence="1">The sequence shown here is derived from an EMBL/GenBank/DDBJ whole genome shotgun (WGS) entry which is preliminary data.</text>
</comment>
<dbReference type="Proteomes" id="UP000485621">
    <property type="component" value="Unassembled WGS sequence"/>
</dbReference>